<evidence type="ECO:0000313" key="2">
    <source>
        <dbReference type="Proteomes" id="UP001382904"/>
    </source>
</evidence>
<sequence>MTRSMGKSFVVESVVESVVQFAVGPVGLVGCTDIVCGWAHRA</sequence>
<keyword evidence="2" id="KW-1185">Reference proteome</keyword>
<gene>
    <name evidence="1" type="ORF">WKI68_20635</name>
</gene>
<reference evidence="1 2" key="1">
    <citation type="submission" date="2024-03" db="EMBL/GenBank/DDBJ databases">
        <title>Novel Streptomyces species of biotechnological and ecological value are a feature of Machair soil.</title>
        <authorList>
            <person name="Prole J.R."/>
            <person name="Goodfellow M."/>
            <person name="Allenby N."/>
            <person name="Ward A.C."/>
        </authorList>
    </citation>
    <scope>NUCLEOTIDE SEQUENCE [LARGE SCALE GENOMIC DNA]</scope>
    <source>
        <strain evidence="1 2">MS1.HAVA.3</strain>
    </source>
</reference>
<dbReference type="EMBL" id="JBBKAM010000002">
    <property type="protein sequence ID" value="MEJ8643138.1"/>
    <property type="molecule type" value="Genomic_DNA"/>
</dbReference>
<proteinExistence type="predicted"/>
<dbReference type="Proteomes" id="UP001382904">
    <property type="component" value="Unassembled WGS sequence"/>
</dbReference>
<name>A0ABU8U5H6_9ACTN</name>
<comment type="caution">
    <text evidence="1">The sequence shown here is derived from an EMBL/GenBank/DDBJ whole genome shotgun (WGS) entry which is preliminary data.</text>
</comment>
<evidence type="ECO:0000313" key="1">
    <source>
        <dbReference type="EMBL" id="MEJ8643138.1"/>
    </source>
</evidence>
<dbReference type="PROSITE" id="PS51257">
    <property type="entry name" value="PROKAR_LIPOPROTEIN"/>
    <property type="match status" value="1"/>
</dbReference>
<protein>
    <submittedName>
        <fullName evidence="1">Uncharacterized protein</fullName>
    </submittedName>
</protein>
<organism evidence="1 2">
    <name type="scientific">Streptomyces caledonius</name>
    <dbReference type="NCBI Taxonomy" id="3134107"/>
    <lineage>
        <taxon>Bacteria</taxon>
        <taxon>Bacillati</taxon>
        <taxon>Actinomycetota</taxon>
        <taxon>Actinomycetes</taxon>
        <taxon>Kitasatosporales</taxon>
        <taxon>Streptomycetaceae</taxon>
        <taxon>Streptomyces</taxon>
    </lineage>
</organism>
<accession>A0ABU8U5H6</accession>